<dbReference type="InterPro" id="IPR036812">
    <property type="entry name" value="NAD(P)_OxRdtase_dom_sf"/>
</dbReference>
<dbReference type="PANTHER" id="PTHR43150">
    <property type="entry name" value="HYPERKINETIC, ISOFORM M"/>
    <property type="match status" value="1"/>
</dbReference>
<name>A0ABZ1YSU4_9NOCA</name>
<dbReference type="Gene3D" id="3.20.20.100">
    <property type="entry name" value="NADP-dependent oxidoreductase domain"/>
    <property type="match status" value="1"/>
</dbReference>
<dbReference type="SUPFAM" id="SSF51430">
    <property type="entry name" value="NAD(P)-linked oxidoreductase"/>
    <property type="match status" value="1"/>
</dbReference>
<keyword evidence="2" id="KW-0521">NADP</keyword>
<dbReference type="PANTHER" id="PTHR43150:SF4">
    <property type="entry name" value="L-GLYCERALDEHYDE 3-PHOSPHATE REDUCTASE"/>
    <property type="match status" value="1"/>
</dbReference>
<gene>
    <name evidence="5" type="primary">mgrA</name>
    <name evidence="5" type="ORF">OG563_45940</name>
</gene>
<sequence length="347" mass="38042">MTYVAESARYDGTMRYRRSGRSGLDLPLLSLGFWHNFGDDRPYCVQREIALRAFDLGITHFDLANNYGPPYGAAEINAGRLLREELAAYRDELIISTKAGWDMWPGPYGQGGGSRKYVLASLDQSLSRLGLDYVDIFYSHRFDPTTPLEETAAALDTAVRQGKALYVGISSYTAENSASIARILRELGTPLLIHQPSYSMLNRWIETEGLLDTAAEEGVGVIGFTALAQGLLTSKYLDGVPTGSRATQGKSFQTELLTAEMIERLRKLDALAARRGQTLAQLALAWALRDPRVTSLVIGASSTQQLEQNVATLDNLDLSADELAEIDALLDDDGAVDLWRAAREGTL</sequence>
<keyword evidence="6" id="KW-1185">Reference proteome</keyword>
<keyword evidence="3 5" id="KW-0560">Oxidoreductase</keyword>
<reference evidence="5" key="1">
    <citation type="submission" date="2022-10" db="EMBL/GenBank/DDBJ databases">
        <title>The complete genomes of actinobacterial strains from the NBC collection.</title>
        <authorList>
            <person name="Joergensen T.S."/>
            <person name="Alvarez Arevalo M."/>
            <person name="Sterndorff E.B."/>
            <person name="Faurdal D."/>
            <person name="Vuksanovic O."/>
            <person name="Mourched A.-S."/>
            <person name="Charusanti P."/>
            <person name="Shaw S."/>
            <person name="Blin K."/>
            <person name="Weber T."/>
        </authorList>
    </citation>
    <scope>NUCLEOTIDE SEQUENCE</scope>
    <source>
        <strain evidence="5">NBC_01482</strain>
    </source>
</reference>
<accession>A0ABZ1YSU4</accession>
<evidence type="ECO:0000313" key="6">
    <source>
        <dbReference type="Proteomes" id="UP001432062"/>
    </source>
</evidence>
<comment type="similarity">
    <text evidence="1">Belongs to the shaker potassium channel beta subunit family.</text>
</comment>
<evidence type="ECO:0000313" key="5">
    <source>
        <dbReference type="EMBL" id="WUV46319.1"/>
    </source>
</evidence>
<dbReference type="EC" id="1.1.1.-" evidence="5"/>
<evidence type="ECO:0000259" key="4">
    <source>
        <dbReference type="Pfam" id="PF00248"/>
    </source>
</evidence>
<proteinExistence type="inferred from homology"/>
<dbReference type="GO" id="GO:0016491">
    <property type="term" value="F:oxidoreductase activity"/>
    <property type="evidence" value="ECO:0007669"/>
    <property type="project" value="UniProtKB-KW"/>
</dbReference>
<dbReference type="PRINTS" id="PR01577">
    <property type="entry name" value="KCNABCHANNEL"/>
</dbReference>
<evidence type="ECO:0000256" key="1">
    <source>
        <dbReference type="ARBA" id="ARBA00006515"/>
    </source>
</evidence>
<dbReference type="NCBIfam" id="NF007388">
    <property type="entry name" value="PRK09912.1"/>
    <property type="match status" value="1"/>
</dbReference>
<evidence type="ECO:0000256" key="3">
    <source>
        <dbReference type="ARBA" id="ARBA00023002"/>
    </source>
</evidence>
<dbReference type="RefSeq" id="WP_327099585.1">
    <property type="nucleotide sequence ID" value="NZ_CP109149.1"/>
</dbReference>
<dbReference type="EMBL" id="CP109441">
    <property type="protein sequence ID" value="WUV46319.1"/>
    <property type="molecule type" value="Genomic_DNA"/>
</dbReference>
<evidence type="ECO:0000256" key="2">
    <source>
        <dbReference type="ARBA" id="ARBA00022857"/>
    </source>
</evidence>
<feature type="domain" description="NADP-dependent oxidoreductase" evidence="4">
    <location>
        <begin position="29"/>
        <end position="330"/>
    </location>
</feature>
<organism evidence="5 6">
    <name type="scientific">Nocardia vinacea</name>
    <dbReference type="NCBI Taxonomy" id="96468"/>
    <lineage>
        <taxon>Bacteria</taxon>
        <taxon>Bacillati</taxon>
        <taxon>Actinomycetota</taxon>
        <taxon>Actinomycetes</taxon>
        <taxon>Mycobacteriales</taxon>
        <taxon>Nocardiaceae</taxon>
        <taxon>Nocardia</taxon>
    </lineage>
</organism>
<protein>
    <submittedName>
        <fullName evidence="5">L-glyceraldehyde 3-phosphate reductase</fullName>
        <ecNumber evidence="5">1.1.1.-</ecNumber>
    </submittedName>
</protein>
<dbReference type="InterPro" id="IPR005399">
    <property type="entry name" value="K_chnl_volt-dep_bsu_KCNAB-rel"/>
</dbReference>
<dbReference type="Pfam" id="PF00248">
    <property type="entry name" value="Aldo_ket_red"/>
    <property type="match status" value="1"/>
</dbReference>
<dbReference type="Proteomes" id="UP001432062">
    <property type="component" value="Chromosome"/>
</dbReference>
<dbReference type="InterPro" id="IPR023210">
    <property type="entry name" value="NADP_OxRdtase_dom"/>
</dbReference>